<dbReference type="KEGG" id="mlut:JET14_15460"/>
<protein>
    <submittedName>
        <fullName evidence="1">Uncharacterized protein</fullName>
    </submittedName>
</protein>
<organism evidence="1 2">
    <name type="scientific">Martelella lutilitoris</name>
    <dbReference type="NCBI Taxonomy" id="2583532"/>
    <lineage>
        <taxon>Bacteria</taxon>
        <taxon>Pseudomonadati</taxon>
        <taxon>Pseudomonadota</taxon>
        <taxon>Alphaproteobacteria</taxon>
        <taxon>Hyphomicrobiales</taxon>
        <taxon>Aurantimonadaceae</taxon>
        <taxon>Martelella</taxon>
    </lineage>
</organism>
<proteinExistence type="predicted"/>
<dbReference type="RefSeq" id="WP_200334657.1">
    <property type="nucleotide sequence ID" value="NZ_CP066786.1"/>
</dbReference>
<evidence type="ECO:0000313" key="2">
    <source>
        <dbReference type="Proteomes" id="UP000596083"/>
    </source>
</evidence>
<gene>
    <name evidence="1" type="ORF">JET14_15460</name>
</gene>
<dbReference type="Proteomes" id="UP000596083">
    <property type="component" value="Chromosome"/>
</dbReference>
<name>A0A7T7HI81_9HYPH</name>
<accession>A0A7T7HI81</accession>
<sequence>MLMLDRYDVLLQKLSAPLWLRQYRLGSYLKETFLIGQPAEYYGCPPALIPITSNGSLPEYEGIWMRWFCDEPDDIRRYVCAGPEDQFLLDEIALDDEQLANWLLVRALVYTDGDDETEEIASFRKAAGISGRQFAEIDAHTLEFGDDPEKLDKLAAYTGRVPIGIGERRAAPLAISLSGLSDENANDVAYFELSEHGRSWLRNGASQLPPWLVANAPLNQVFGEYLKSGRLEEAWLTLNSTGWSIGEARSAALALARAADEPLFTLHMRAWVAFTLDEEEFIPDDELSTREYENYDY</sequence>
<dbReference type="AlphaFoldDB" id="A0A7T7HI81"/>
<dbReference type="EMBL" id="CP066786">
    <property type="protein sequence ID" value="QQM29685.1"/>
    <property type="molecule type" value="Genomic_DNA"/>
</dbReference>
<reference evidence="1 2" key="1">
    <citation type="submission" date="2020-12" db="EMBL/GenBank/DDBJ databases">
        <authorList>
            <person name="Zheng R.K."/>
            <person name="Sun C.M."/>
        </authorList>
    </citation>
    <scope>NUCLEOTIDE SEQUENCE [LARGE SCALE GENOMIC DNA]</scope>
    <source>
        <strain evidence="1 2">ZRK001</strain>
    </source>
</reference>
<evidence type="ECO:0000313" key="1">
    <source>
        <dbReference type="EMBL" id="QQM29685.1"/>
    </source>
</evidence>